<dbReference type="PANTHER" id="PTHR22769:SF56">
    <property type="entry name" value="8-OXO-DGDP PHOSPHATASE NUDT18"/>
    <property type="match status" value="1"/>
</dbReference>
<evidence type="ECO:0000256" key="14">
    <source>
        <dbReference type="ARBA" id="ARBA00071481"/>
    </source>
</evidence>
<dbReference type="InterPro" id="IPR042970">
    <property type="entry name" value="NUDT18_NUDIX"/>
</dbReference>
<dbReference type="SUPFAM" id="SSF55811">
    <property type="entry name" value="Nudix"/>
    <property type="match status" value="1"/>
</dbReference>
<evidence type="ECO:0000256" key="11">
    <source>
        <dbReference type="ARBA" id="ARBA00052843"/>
    </source>
</evidence>
<evidence type="ECO:0000256" key="9">
    <source>
        <dbReference type="ARBA" id="ARBA00050338"/>
    </source>
</evidence>
<evidence type="ECO:0000313" key="21">
    <source>
        <dbReference type="EMBL" id="KAG5280921.1"/>
    </source>
</evidence>
<evidence type="ECO:0000256" key="15">
    <source>
        <dbReference type="ARBA" id="ARBA00076305"/>
    </source>
</evidence>
<dbReference type="PANTHER" id="PTHR22769">
    <property type="entry name" value="MUTT/NUDIX HYDROLASE"/>
    <property type="match status" value="1"/>
</dbReference>
<evidence type="ECO:0000256" key="19">
    <source>
        <dbReference type="SAM" id="MobiDB-lite"/>
    </source>
</evidence>
<dbReference type="EMBL" id="JADWDJ010000005">
    <property type="protein sequence ID" value="KAG5280921.1"/>
    <property type="molecule type" value="Genomic_DNA"/>
</dbReference>
<name>A0AAV6H4I3_9TELE</name>
<keyword evidence="5 18" id="KW-0378">Hydrolase</keyword>
<keyword evidence="7" id="KW-0464">Manganese</keyword>
<evidence type="ECO:0000256" key="2">
    <source>
        <dbReference type="ARBA" id="ARBA00001946"/>
    </source>
</evidence>
<keyword evidence="4" id="KW-0479">Metal-binding</keyword>
<comment type="cofactor">
    <cofactor evidence="1">
        <name>Mn(2+)</name>
        <dbReference type="ChEBI" id="CHEBI:29035"/>
    </cofactor>
</comment>
<dbReference type="AlphaFoldDB" id="A0AAV6H4I3"/>
<evidence type="ECO:0000256" key="4">
    <source>
        <dbReference type="ARBA" id="ARBA00022723"/>
    </source>
</evidence>
<reference evidence="21" key="1">
    <citation type="submission" date="2020-10" db="EMBL/GenBank/DDBJ databases">
        <title>Chromosome-scale genome assembly of the Allis shad, Alosa alosa.</title>
        <authorList>
            <person name="Margot Z."/>
            <person name="Christophe K."/>
            <person name="Cabau C."/>
            <person name="Louis A."/>
            <person name="Berthelot C."/>
            <person name="Parey E."/>
            <person name="Roest Crollius H."/>
            <person name="Montfort J."/>
            <person name="Robinson-Rechavi M."/>
            <person name="Bucao C."/>
            <person name="Bouchez O."/>
            <person name="Gislard M."/>
            <person name="Lluch J."/>
            <person name="Milhes M."/>
            <person name="Lampietro C."/>
            <person name="Lopez Roques C."/>
            <person name="Donnadieu C."/>
            <person name="Braasch I."/>
            <person name="Desvignes T."/>
            <person name="Postlethwait J."/>
            <person name="Bobe J."/>
            <person name="Guiguen Y."/>
        </authorList>
    </citation>
    <scope>NUCLEOTIDE SEQUENCE</scope>
    <source>
        <strain evidence="21">M-15738</strain>
        <tissue evidence="21">Blood</tissue>
    </source>
</reference>
<evidence type="ECO:0000256" key="6">
    <source>
        <dbReference type="ARBA" id="ARBA00022842"/>
    </source>
</evidence>
<dbReference type="PRINTS" id="PR00502">
    <property type="entry name" value="NUDIXFAMILY"/>
</dbReference>
<evidence type="ECO:0000256" key="8">
    <source>
        <dbReference type="ARBA" id="ARBA00050269"/>
    </source>
</evidence>
<dbReference type="InterPro" id="IPR000086">
    <property type="entry name" value="NUDIX_hydrolase_dom"/>
</dbReference>
<keyword evidence="22" id="KW-1185">Reference proteome</keyword>
<dbReference type="PROSITE" id="PS00893">
    <property type="entry name" value="NUDIX_BOX"/>
    <property type="match status" value="1"/>
</dbReference>
<dbReference type="GO" id="GO:0044716">
    <property type="term" value="F:8-oxo-GDP phosphatase activity"/>
    <property type="evidence" value="ECO:0007669"/>
    <property type="project" value="TreeGrafter"/>
</dbReference>
<comment type="similarity">
    <text evidence="3 18">Belongs to the Nudix hydrolase family.</text>
</comment>
<dbReference type="InterPro" id="IPR020084">
    <property type="entry name" value="NUDIX_hydrolase_CS"/>
</dbReference>
<evidence type="ECO:0000256" key="18">
    <source>
        <dbReference type="RuleBase" id="RU003476"/>
    </source>
</evidence>
<proteinExistence type="inferred from homology"/>
<evidence type="ECO:0000256" key="3">
    <source>
        <dbReference type="ARBA" id="ARBA00005582"/>
    </source>
</evidence>
<feature type="domain" description="Nudix hydrolase" evidence="20">
    <location>
        <begin position="42"/>
        <end position="171"/>
    </location>
</feature>
<dbReference type="Gene3D" id="3.90.79.10">
    <property type="entry name" value="Nucleoside Triphosphate Pyrophosphohydrolase"/>
    <property type="match status" value="1"/>
</dbReference>
<comment type="function">
    <text evidence="12">Mediates the hydrolysis of oxidized nucleoside diphosphate derivatives. Hydrolyzes 8-oxo-7,8-dihydroguanine (8-oxo-Gua)-containing deoxyribo- and ribonucleoside diphosphates to the monophosphates. Hydrolyzes 8-oxo-dGDP and 8-oxo-GDP with the same efficiencies. Also hydrolyzes 8-OH-dADP and 2-OH-dADP. Exhibited no or minimal hydrolysis activity against 8-oxo-dGTP, 8-oxo-GTP, dGTP, GTP, dGDP and GDP. Probably removes oxidized guanine nucleotides from both the DNA and RNA precursor pools.</text>
</comment>
<dbReference type="FunFam" id="3.90.79.10:FF:000080">
    <property type="entry name" value="8-oxo-dGDP phosphatase NUDT18"/>
    <property type="match status" value="1"/>
</dbReference>
<comment type="catalytic activity">
    <reaction evidence="9">
        <text>8-oxo-dADP + H2O = 8-oxo-dAMP + phosphate + H(+)</text>
        <dbReference type="Rhea" id="RHEA:35219"/>
        <dbReference type="ChEBI" id="CHEBI:15377"/>
        <dbReference type="ChEBI" id="CHEBI:15378"/>
        <dbReference type="ChEBI" id="CHEBI:43474"/>
        <dbReference type="ChEBI" id="CHEBI:71361"/>
        <dbReference type="ChEBI" id="CHEBI:71362"/>
    </reaction>
    <physiologicalReaction direction="left-to-right" evidence="9">
        <dbReference type="Rhea" id="RHEA:35220"/>
    </physiologicalReaction>
</comment>
<evidence type="ECO:0000313" key="22">
    <source>
        <dbReference type="Proteomes" id="UP000823561"/>
    </source>
</evidence>
<evidence type="ECO:0000256" key="13">
    <source>
        <dbReference type="ARBA" id="ARBA00066482"/>
    </source>
</evidence>
<dbReference type="GO" id="GO:0044715">
    <property type="term" value="F:8-oxo-dGDP phosphatase activity"/>
    <property type="evidence" value="ECO:0007669"/>
    <property type="project" value="TreeGrafter"/>
</dbReference>
<evidence type="ECO:0000256" key="12">
    <source>
        <dbReference type="ARBA" id="ARBA00056193"/>
    </source>
</evidence>
<protein>
    <recommendedName>
        <fullName evidence="14">8-oxo-dGDP phosphatase NUDT18</fullName>
        <ecNumber evidence="13">3.6.1.58</ecNumber>
    </recommendedName>
    <alternativeName>
        <fullName evidence="17">2-hydroxy-dADP phosphatase</fullName>
    </alternativeName>
    <alternativeName>
        <fullName evidence="15">7,8-dihydro-8-oxoguanine phosphatase</fullName>
    </alternativeName>
    <alternativeName>
        <fullName evidence="16">Nucleoside diphosphate-linked moiety X motif 18</fullName>
    </alternativeName>
</protein>
<comment type="caution">
    <text evidence="21">The sequence shown here is derived from an EMBL/GenBank/DDBJ whole genome shotgun (WGS) entry which is preliminary data.</text>
</comment>
<dbReference type="CDD" id="cd04671">
    <property type="entry name" value="NUDIX_8DGDPP_Nudt18"/>
    <property type="match status" value="1"/>
</dbReference>
<comment type="catalytic activity">
    <reaction evidence="11">
        <text>2-oxo-dADP + H2O = 2-oxo-dAMP + phosphate + H(+)</text>
        <dbReference type="Rhea" id="RHEA:35223"/>
        <dbReference type="ChEBI" id="CHEBI:15377"/>
        <dbReference type="ChEBI" id="CHEBI:15378"/>
        <dbReference type="ChEBI" id="CHEBI:43474"/>
        <dbReference type="ChEBI" id="CHEBI:63212"/>
        <dbReference type="ChEBI" id="CHEBI:71363"/>
    </reaction>
    <physiologicalReaction direction="left-to-right" evidence="11">
        <dbReference type="Rhea" id="RHEA:35224"/>
    </physiologicalReaction>
</comment>
<comment type="catalytic activity">
    <reaction evidence="8">
        <text>8-oxo-dGDP + H2O = 8-oxo-dGMP + phosphate + H(+)</text>
        <dbReference type="Rhea" id="RHEA:32063"/>
        <dbReference type="ChEBI" id="CHEBI:15377"/>
        <dbReference type="ChEBI" id="CHEBI:15378"/>
        <dbReference type="ChEBI" id="CHEBI:43474"/>
        <dbReference type="ChEBI" id="CHEBI:63224"/>
        <dbReference type="ChEBI" id="CHEBI:63715"/>
        <dbReference type="EC" id="3.6.1.58"/>
    </reaction>
    <physiologicalReaction direction="left-to-right" evidence="8">
        <dbReference type="Rhea" id="RHEA:32064"/>
    </physiologicalReaction>
</comment>
<organism evidence="21 22">
    <name type="scientific">Alosa alosa</name>
    <name type="common">allis shad</name>
    <dbReference type="NCBI Taxonomy" id="278164"/>
    <lineage>
        <taxon>Eukaryota</taxon>
        <taxon>Metazoa</taxon>
        <taxon>Chordata</taxon>
        <taxon>Craniata</taxon>
        <taxon>Vertebrata</taxon>
        <taxon>Euteleostomi</taxon>
        <taxon>Actinopterygii</taxon>
        <taxon>Neopterygii</taxon>
        <taxon>Teleostei</taxon>
        <taxon>Clupei</taxon>
        <taxon>Clupeiformes</taxon>
        <taxon>Clupeoidei</taxon>
        <taxon>Clupeidae</taxon>
        <taxon>Alosa</taxon>
    </lineage>
</organism>
<evidence type="ECO:0000259" key="20">
    <source>
        <dbReference type="PROSITE" id="PS51462"/>
    </source>
</evidence>
<dbReference type="PROSITE" id="PS51462">
    <property type="entry name" value="NUDIX"/>
    <property type="match status" value="1"/>
</dbReference>
<evidence type="ECO:0000256" key="17">
    <source>
        <dbReference type="ARBA" id="ARBA00083158"/>
    </source>
</evidence>
<sequence length="370" mass="41121">MVKLNMGSIDFNLEQNVEKILNGEGMEVTGIDSAPEQIKPVTLRKTVCYIVSAVILNSKKEVLMVQEAKQECYGRWYLPAGRMEEGESIEEAMKREVREEAGLECQPISLIQVQEQGPQWVRFAFLAEVTGGTLKTEAQADAESLQACWWDRKSPLPLRGRDILSLIETGLRYQEKPWFAPVLPLDLPCPVVCQRLVLAFAAGIYVWLLVSKGPQGSNAVSGRSVSTEEERSRRRRSSEMMDMVDAHLPVALSTKTHTVTWAAHRLVQECMPSCYYDLDVNTHGLLGVQHGGCVPGKTDGLCFNTLVSLTLERRAGASGAPPTELGGKPADPPPVETNQYHWHKVDSPVLRDNILRRIRQGSTLPVLSLY</sequence>
<comment type="cofactor">
    <cofactor evidence="2">
        <name>Mg(2+)</name>
        <dbReference type="ChEBI" id="CHEBI:18420"/>
    </cofactor>
</comment>
<comment type="catalytic activity">
    <reaction evidence="10">
        <text>8-oxo-GDP + H2O = 8-oxo-GMP + phosphate + H(+)</text>
        <dbReference type="Rhea" id="RHEA:62356"/>
        <dbReference type="ChEBI" id="CHEBI:15377"/>
        <dbReference type="ChEBI" id="CHEBI:15378"/>
        <dbReference type="ChEBI" id="CHEBI:43474"/>
        <dbReference type="ChEBI" id="CHEBI:143554"/>
        <dbReference type="ChEBI" id="CHEBI:145694"/>
        <dbReference type="EC" id="3.6.1.58"/>
    </reaction>
    <physiologicalReaction direction="left-to-right" evidence="10">
        <dbReference type="Rhea" id="RHEA:62357"/>
    </physiologicalReaction>
</comment>
<gene>
    <name evidence="21" type="ORF">AALO_G00065470</name>
</gene>
<dbReference type="EC" id="3.6.1.58" evidence="13"/>
<accession>A0AAV6H4I3</accession>
<keyword evidence="6" id="KW-0460">Magnesium</keyword>
<dbReference type="Proteomes" id="UP000823561">
    <property type="component" value="Chromosome 5"/>
</dbReference>
<evidence type="ECO:0000256" key="7">
    <source>
        <dbReference type="ARBA" id="ARBA00023211"/>
    </source>
</evidence>
<feature type="region of interest" description="Disordered" evidence="19">
    <location>
        <begin position="214"/>
        <end position="239"/>
    </location>
</feature>
<evidence type="ECO:0000256" key="5">
    <source>
        <dbReference type="ARBA" id="ARBA00022801"/>
    </source>
</evidence>
<evidence type="ECO:0000256" key="10">
    <source>
        <dbReference type="ARBA" id="ARBA00051185"/>
    </source>
</evidence>
<dbReference type="InterPro" id="IPR020476">
    <property type="entry name" value="Nudix_hydrolase"/>
</dbReference>
<dbReference type="GO" id="GO:0046872">
    <property type="term" value="F:metal ion binding"/>
    <property type="evidence" value="ECO:0007669"/>
    <property type="project" value="UniProtKB-KW"/>
</dbReference>
<dbReference type="InterPro" id="IPR015797">
    <property type="entry name" value="NUDIX_hydrolase-like_dom_sf"/>
</dbReference>
<dbReference type="Pfam" id="PF00293">
    <property type="entry name" value="NUDIX"/>
    <property type="match status" value="1"/>
</dbReference>
<evidence type="ECO:0000256" key="1">
    <source>
        <dbReference type="ARBA" id="ARBA00001936"/>
    </source>
</evidence>
<evidence type="ECO:0000256" key="16">
    <source>
        <dbReference type="ARBA" id="ARBA00080473"/>
    </source>
</evidence>